<dbReference type="RefSeq" id="WP_023361506.1">
    <property type="nucleotide sequence ID" value="NC_022657.1"/>
</dbReference>
<dbReference type="AlphaFoldDB" id="U5VXC9"/>
<dbReference type="HOGENOM" id="CLU_1811647_0_0_11"/>
<proteinExistence type="predicted"/>
<dbReference type="PATRIC" id="fig|1246995.3.peg.3213"/>
<keyword evidence="2" id="KW-1185">Reference proteome</keyword>
<evidence type="ECO:0000313" key="2">
    <source>
        <dbReference type="Proteomes" id="UP000017746"/>
    </source>
</evidence>
<dbReference type="EMBL" id="CP006272">
    <property type="protein sequence ID" value="AGZ41447.1"/>
    <property type="molecule type" value="Genomic_DNA"/>
</dbReference>
<accession>U5VXC9</accession>
<gene>
    <name evidence="1" type="ORF">AFR_15825</name>
</gene>
<evidence type="ECO:0000313" key="1">
    <source>
        <dbReference type="EMBL" id="AGZ41447.1"/>
    </source>
</evidence>
<sequence length="142" mass="16184">MRTRVELAGSEERVRELADLLTGLRDHRDDDPETALLAAPDWLFDAFKPERTMEEAEAWLVQWRAAPDKLAFERDSGWTASGWLHWFSADNDLWRLGEISVDEAGSRLVVALEHDDDPIPFEALRWLALTAGLRLGDETRVA</sequence>
<dbReference type="Proteomes" id="UP000017746">
    <property type="component" value="Chromosome"/>
</dbReference>
<dbReference type="STRING" id="1246995.AFR_15825"/>
<dbReference type="OrthoDB" id="583417at2"/>
<dbReference type="KEGG" id="afs:AFR_15825"/>
<name>U5VXC9_9ACTN</name>
<organism evidence="1 2">
    <name type="scientific">Actinoplanes friuliensis DSM 7358</name>
    <dbReference type="NCBI Taxonomy" id="1246995"/>
    <lineage>
        <taxon>Bacteria</taxon>
        <taxon>Bacillati</taxon>
        <taxon>Actinomycetota</taxon>
        <taxon>Actinomycetes</taxon>
        <taxon>Micromonosporales</taxon>
        <taxon>Micromonosporaceae</taxon>
        <taxon>Actinoplanes</taxon>
    </lineage>
</organism>
<reference evidence="1 2" key="1">
    <citation type="journal article" date="2014" name="J. Biotechnol.">
        <title>Complete genome sequence of the actinobacterium Actinoplanes friuliensis HAG 010964, producer of the lipopeptide antibiotic friulimycin.</title>
        <authorList>
            <person name="Ruckert C."/>
            <person name="Szczepanowski R."/>
            <person name="Albersmeier A."/>
            <person name="Goesmann A."/>
            <person name="Fischer N."/>
            <person name="Steinkamper A."/>
            <person name="Puhler A."/>
            <person name="Biener R."/>
            <person name="Schwartz D."/>
            <person name="Kalinowski J."/>
        </authorList>
    </citation>
    <scope>NUCLEOTIDE SEQUENCE [LARGE SCALE GENOMIC DNA]</scope>
    <source>
        <strain evidence="1 2">DSM 7358</strain>
    </source>
</reference>
<protein>
    <submittedName>
        <fullName evidence="1">Uncharacterized protein</fullName>
    </submittedName>
</protein>